<dbReference type="CDD" id="cd08023">
    <property type="entry name" value="GH16_laminarinase_like"/>
    <property type="match status" value="1"/>
</dbReference>
<organism evidence="4 5">
    <name type="scientific">Microlunatus phosphovorus (strain ATCC 700054 / DSM 10555 / JCM 9379 / NBRC 101784 / NCIMB 13414 / VKM Ac-1990 / NM-1)</name>
    <dbReference type="NCBI Taxonomy" id="1032480"/>
    <lineage>
        <taxon>Bacteria</taxon>
        <taxon>Bacillati</taxon>
        <taxon>Actinomycetota</taxon>
        <taxon>Actinomycetes</taxon>
        <taxon>Propionibacteriales</taxon>
        <taxon>Propionibacteriaceae</taxon>
        <taxon>Microlunatus</taxon>
    </lineage>
</organism>
<name>F5XFY7_MICPN</name>
<dbReference type="InterPro" id="IPR013320">
    <property type="entry name" value="ConA-like_dom_sf"/>
</dbReference>
<dbReference type="Proteomes" id="UP000007947">
    <property type="component" value="Chromosome"/>
</dbReference>
<dbReference type="GO" id="GO:0004553">
    <property type="term" value="F:hydrolase activity, hydrolyzing O-glycosyl compounds"/>
    <property type="evidence" value="ECO:0007669"/>
    <property type="project" value="InterPro"/>
</dbReference>
<dbReference type="PANTHER" id="PTHR10963">
    <property type="entry name" value="GLYCOSYL HYDROLASE-RELATED"/>
    <property type="match status" value="1"/>
</dbReference>
<dbReference type="GO" id="GO:0005975">
    <property type="term" value="P:carbohydrate metabolic process"/>
    <property type="evidence" value="ECO:0007669"/>
    <property type="project" value="InterPro"/>
</dbReference>
<dbReference type="EMBL" id="AP012204">
    <property type="protein sequence ID" value="BAK37921.1"/>
    <property type="molecule type" value="Genomic_DNA"/>
</dbReference>
<dbReference type="AlphaFoldDB" id="F5XFY7"/>
<dbReference type="KEGG" id="mph:MLP_49070"/>
<dbReference type="Gene3D" id="2.60.120.200">
    <property type="match status" value="1"/>
</dbReference>
<dbReference type="SUPFAM" id="SSF49899">
    <property type="entry name" value="Concanavalin A-like lectins/glucanases"/>
    <property type="match status" value="1"/>
</dbReference>
<dbReference type="InterPro" id="IPR000757">
    <property type="entry name" value="Beta-glucanase-like"/>
</dbReference>
<reference evidence="4 5" key="1">
    <citation type="submission" date="2011-05" db="EMBL/GenBank/DDBJ databases">
        <title>Whole genome sequence of Microlunatus phosphovorus NM-1.</title>
        <authorList>
            <person name="Hosoyama A."/>
            <person name="Sasaki K."/>
            <person name="Harada T."/>
            <person name="Igarashi R."/>
            <person name="Kawakoshi A."/>
            <person name="Sasagawa M."/>
            <person name="Fukada J."/>
            <person name="Nakamura S."/>
            <person name="Katano Y."/>
            <person name="Hanada S."/>
            <person name="Kamagata Y."/>
            <person name="Nakamura N."/>
            <person name="Yamazaki S."/>
            <person name="Fujita N."/>
        </authorList>
    </citation>
    <scope>NUCLEOTIDE SEQUENCE [LARGE SCALE GENOMIC DNA]</scope>
    <source>
        <strain evidence="5">ATCC 700054 / DSM 10555 / JCM 9379 / NBRC 101784 / NCIMB 13414 / VKM Ac-1990 / NM-1</strain>
    </source>
</reference>
<keyword evidence="4" id="KW-0326">Glycosidase</keyword>
<proteinExistence type="inferred from homology"/>
<dbReference type="EC" id="3.2.1.-" evidence="4"/>
<accession>F5XFY7</accession>
<evidence type="ECO:0000259" key="3">
    <source>
        <dbReference type="PROSITE" id="PS51762"/>
    </source>
</evidence>
<evidence type="ECO:0000313" key="4">
    <source>
        <dbReference type="EMBL" id="BAK37921.1"/>
    </source>
</evidence>
<dbReference type="Pfam" id="PF00722">
    <property type="entry name" value="Glyco_hydro_16"/>
    <property type="match status" value="1"/>
</dbReference>
<dbReference type="InterPro" id="IPR050546">
    <property type="entry name" value="Glycosyl_Hydrlase_16"/>
</dbReference>
<dbReference type="HOGENOM" id="CLU_019533_0_2_11"/>
<dbReference type="PROSITE" id="PS51762">
    <property type="entry name" value="GH16_2"/>
    <property type="match status" value="1"/>
</dbReference>
<feature type="region of interest" description="Disordered" evidence="2">
    <location>
        <begin position="53"/>
        <end position="78"/>
    </location>
</feature>
<evidence type="ECO:0000256" key="1">
    <source>
        <dbReference type="ARBA" id="ARBA00006865"/>
    </source>
</evidence>
<dbReference type="eggNOG" id="COG2273">
    <property type="taxonomic scope" value="Bacteria"/>
</dbReference>
<protein>
    <submittedName>
        <fullName evidence="4">Putative glycoside hydrolase</fullName>
        <ecNumber evidence="4">3.2.1.-</ecNumber>
    </submittedName>
</protein>
<keyword evidence="4" id="KW-0378">Hydrolase</keyword>
<evidence type="ECO:0000256" key="2">
    <source>
        <dbReference type="SAM" id="MobiDB-lite"/>
    </source>
</evidence>
<keyword evidence="5" id="KW-1185">Reference proteome</keyword>
<dbReference type="PANTHER" id="PTHR10963:SF55">
    <property type="entry name" value="GLYCOSIDE HYDROLASE FAMILY 16 PROTEIN"/>
    <property type="match status" value="1"/>
</dbReference>
<gene>
    <name evidence="4" type="ordered locus">MLP_49070</name>
</gene>
<feature type="domain" description="GH16" evidence="3">
    <location>
        <begin position="23"/>
        <end position="260"/>
    </location>
</feature>
<sequence>MLAAVILGTLIAAPADLGAPTPDASAAVPKPLGPTGNWKLVFSDDFNGKSVNRKKWTDRSSSQSDHGRGNKKNKQLEWNRHSNCSVSKGVLTQTAKRTNIKSPSGVKYKWTSCLLTSTPSFSFQYGYIEIRSKLPAKRGFWPSFWTWQTPSNNRWTETDVYEFFSDNPKALYVAQQSGRAAGCTVKNHKFNPSKAFHVYGADIKPTGTVFYVDGKQVCSTLSTSTGPTNIVISNFVYSKRPPSPKAKGKHHVDYVRAWQR</sequence>
<evidence type="ECO:0000313" key="5">
    <source>
        <dbReference type="Proteomes" id="UP000007947"/>
    </source>
</evidence>
<comment type="similarity">
    <text evidence="1">Belongs to the glycosyl hydrolase 16 family.</text>
</comment>